<gene>
    <name evidence="3" type="ORF">RND81_03G139400</name>
</gene>
<proteinExistence type="predicted"/>
<dbReference type="PANTHER" id="PTHR33286:SF1">
    <property type="entry name" value="OS01G0800600 PROTEIN"/>
    <property type="match status" value="1"/>
</dbReference>
<keyword evidence="1" id="KW-1133">Transmembrane helix</keyword>
<name>A0AAW1M053_SAPOF</name>
<sequence length="82" mass="8794">MALGFTNVRVTVIMVLVMTFIFVIGSNNFIASSGCEDDISSLISQCTKSVLKVGKQIPPSSECCSVVKKTDVPCLCKSITPY</sequence>
<reference evidence="3" key="1">
    <citation type="submission" date="2024-03" db="EMBL/GenBank/DDBJ databases">
        <title>WGS assembly of Saponaria officinalis var. Norfolk2.</title>
        <authorList>
            <person name="Jenkins J."/>
            <person name="Shu S."/>
            <person name="Grimwood J."/>
            <person name="Barry K."/>
            <person name="Goodstein D."/>
            <person name="Schmutz J."/>
            <person name="Leebens-Mack J."/>
            <person name="Osbourn A."/>
        </authorList>
    </citation>
    <scope>NUCLEOTIDE SEQUENCE [LARGE SCALE GENOMIC DNA]</scope>
    <source>
        <strain evidence="3">JIC</strain>
    </source>
</reference>
<dbReference type="SUPFAM" id="SSF47699">
    <property type="entry name" value="Bifunctional inhibitor/lipid-transfer protein/seed storage 2S albumin"/>
    <property type="match status" value="1"/>
</dbReference>
<comment type="caution">
    <text evidence="3">The sequence shown here is derived from an EMBL/GenBank/DDBJ whole genome shotgun (WGS) entry which is preliminary data.</text>
</comment>
<dbReference type="PANTHER" id="PTHR33286">
    <property type="entry name" value="BIFUNCTIONAL INHIBITOR/LIPID-TRANSFER PROTEIN/SEED STORAGE 2S ALBUMIN SUPERFAMILY PROTEIN"/>
    <property type="match status" value="1"/>
</dbReference>
<dbReference type="Proteomes" id="UP001443914">
    <property type="component" value="Unassembled WGS sequence"/>
</dbReference>
<evidence type="ECO:0000259" key="2">
    <source>
        <dbReference type="Pfam" id="PF14368"/>
    </source>
</evidence>
<evidence type="ECO:0000313" key="3">
    <source>
        <dbReference type="EMBL" id="KAK9741954.1"/>
    </source>
</evidence>
<keyword evidence="4" id="KW-1185">Reference proteome</keyword>
<feature type="transmembrane region" description="Helical" evidence="1">
    <location>
        <begin position="12"/>
        <end position="31"/>
    </location>
</feature>
<protein>
    <recommendedName>
        <fullName evidence="2">Bifunctional inhibitor/plant lipid transfer protein/seed storage helical domain-containing protein</fullName>
    </recommendedName>
</protein>
<dbReference type="Pfam" id="PF14368">
    <property type="entry name" value="LTP_2"/>
    <property type="match status" value="1"/>
</dbReference>
<organism evidence="3 4">
    <name type="scientific">Saponaria officinalis</name>
    <name type="common">Common soapwort</name>
    <name type="synonym">Lychnis saponaria</name>
    <dbReference type="NCBI Taxonomy" id="3572"/>
    <lineage>
        <taxon>Eukaryota</taxon>
        <taxon>Viridiplantae</taxon>
        <taxon>Streptophyta</taxon>
        <taxon>Embryophyta</taxon>
        <taxon>Tracheophyta</taxon>
        <taxon>Spermatophyta</taxon>
        <taxon>Magnoliopsida</taxon>
        <taxon>eudicotyledons</taxon>
        <taxon>Gunneridae</taxon>
        <taxon>Pentapetalae</taxon>
        <taxon>Caryophyllales</taxon>
        <taxon>Caryophyllaceae</taxon>
        <taxon>Caryophylleae</taxon>
        <taxon>Saponaria</taxon>
    </lineage>
</organism>
<evidence type="ECO:0000313" key="4">
    <source>
        <dbReference type="Proteomes" id="UP001443914"/>
    </source>
</evidence>
<accession>A0AAW1M053</accession>
<dbReference type="Gene3D" id="1.10.110.10">
    <property type="entry name" value="Plant lipid-transfer and hydrophobic proteins"/>
    <property type="match status" value="1"/>
</dbReference>
<feature type="domain" description="Bifunctional inhibitor/plant lipid transfer protein/seed storage helical" evidence="2">
    <location>
        <begin position="25"/>
        <end position="80"/>
    </location>
</feature>
<dbReference type="AlphaFoldDB" id="A0AAW1M053"/>
<dbReference type="InterPro" id="IPR016140">
    <property type="entry name" value="Bifunc_inhib/LTP/seed_store"/>
</dbReference>
<evidence type="ECO:0000256" key="1">
    <source>
        <dbReference type="SAM" id="Phobius"/>
    </source>
</evidence>
<dbReference type="EMBL" id="JBDFQZ010000003">
    <property type="protein sequence ID" value="KAK9741954.1"/>
    <property type="molecule type" value="Genomic_DNA"/>
</dbReference>
<keyword evidence="1" id="KW-0812">Transmembrane</keyword>
<keyword evidence="1" id="KW-0472">Membrane</keyword>
<dbReference type="InterPro" id="IPR036312">
    <property type="entry name" value="Bifun_inhib/LTP/seed_sf"/>
</dbReference>